<comment type="cofactor">
    <cofactor evidence="10">
        <name>Mg(2+)</name>
        <dbReference type="ChEBI" id="CHEBI:18420"/>
    </cofactor>
    <cofactor evidence="10">
        <name>Mn(2+)</name>
        <dbReference type="ChEBI" id="CHEBI:29035"/>
    </cofactor>
    <text evidence="10">Binds 1 divalent metal cation per subunit; can use either Mg(2+) or Mn(2+).</text>
</comment>
<dbReference type="InterPro" id="IPR050299">
    <property type="entry name" value="YjjX_NTPase"/>
</dbReference>
<evidence type="ECO:0000256" key="1">
    <source>
        <dbReference type="ARBA" id="ARBA00001936"/>
    </source>
</evidence>
<dbReference type="EC" id="3.6.1.73" evidence="10"/>
<keyword evidence="7 10" id="KW-0464">Manganese</keyword>
<evidence type="ECO:0000256" key="2">
    <source>
        <dbReference type="ARBA" id="ARBA00022723"/>
    </source>
</evidence>
<organism evidence="12 13">
    <name type="scientific">Marinomonas arenicola</name>
    <dbReference type="NCBI Taxonomy" id="569601"/>
    <lineage>
        <taxon>Bacteria</taxon>
        <taxon>Pseudomonadati</taxon>
        <taxon>Pseudomonadota</taxon>
        <taxon>Gammaproteobacteria</taxon>
        <taxon>Oceanospirillales</taxon>
        <taxon>Oceanospirillaceae</taxon>
        <taxon>Marinomonas</taxon>
    </lineage>
</organism>
<keyword evidence="13" id="KW-1185">Reference proteome</keyword>
<keyword evidence="3 10" id="KW-0547">Nucleotide-binding</keyword>
<dbReference type="Pfam" id="PF01931">
    <property type="entry name" value="NTPase_I-T"/>
    <property type="match status" value="1"/>
</dbReference>
<reference evidence="12 13" key="1">
    <citation type="submission" date="2024-02" db="EMBL/GenBank/DDBJ databases">
        <title>Bacteria isolated from the canopy kelp, Nereocystis luetkeana.</title>
        <authorList>
            <person name="Pfister C.A."/>
            <person name="Younker I.T."/>
            <person name="Light S.H."/>
        </authorList>
    </citation>
    <scope>NUCLEOTIDE SEQUENCE [LARGE SCALE GENOMIC DNA]</scope>
    <source>
        <strain evidence="12 13">TI.4.07</strain>
    </source>
</reference>
<keyword evidence="4 10" id="KW-0378">Hydrolase</keyword>
<evidence type="ECO:0000256" key="4">
    <source>
        <dbReference type="ARBA" id="ARBA00022801"/>
    </source>
</evidence>
<keyword evidence="5 10" id="KW-0460">Magnesium</keyword>
<evidence type="ECO:0000313" key="12">
    <source>
        <dbReference type="EMBL" id="MEL0613740.1"/>
    </source>
</evidence>
<name>A0ABU9G7N4_9GAMM</name>
<feature type="domain" description="Non-canonical purine NTP phosphatase/PRRC1" evidence="11">
    <location>
        <begin position="11"/>
        <end position="176"/>
    </location>
</feature>
<dbReference type="SUPFAM" id="SSF52972">
    <property type="entry name" value="ITPase-like"/>
    <property type="match status" value="1"/>
</dbReference>
<dbReference type="PANTHER" id="PTHR34699:SF2">
    <property type="entry name" value="NON-CANONICAL PURINE NTP PHOSPHATASE_PRRC1 DOMAIN-CONTAINING PROTEIN"/>
    <property type="match status" value="1"/>
</dbReference>
<feature type="binding site" evidence="10">
    <location>
        <position position="74"/>
    </location>
    <ligand>
        <name>Mg(2+)</name>
        <dbReference type="ChEBI" id="CHEBI:18420"/>
    </ligand>
</feature>
<dbReference type="InterPro" id="IPR002786">
    <property type="entry name" value="Non_canon_purine_NTPase"/>
</dbReference>
<dbReference type="NCBIfam" id="TIGR00258">
    <property type="entry name" value="inosine/xanthosine triphosphatase"/>
    <property type="match status" value="1"/>
</dbReference>
<dbReference type="PANTHER" id="PTHR34699">
    <property type="match status" value="1"/>
</dbReference>
<feature type="binding site" evidence="10">
    <location>
        <position position="42"/>
    </location>
    <ligand>
        <name>Mg(2+)</name>
        <dbReference type="ChEBI" id="CHEBI:18420"/>
    </ligand>
</feature>
<dbReference type="EMBL" id="JBAKAR010000008">
    <property type="protein sequence ID" value="MEL0613740.1"/>
    <property type="molecule type" value="Genomic_DNA"/>
</dbReference>
<dbReference type="InterPro" id="IPR029001">
    <property type="entry name" value="ITPase-like_fam"/>
</dbReference>
<comment type="cofactor">
    <cofactor evidence="1">
        <name>Mn(2+)</name>
        <dbReference type="ChEBI" id="CHEBI:29035"/>
    </cofactor>
</comment>
<sequence length="183" mass="20212">MPNTVIRIRVASKNPVKVTAAHQAFNQVFPNHTIHCEGMETESGVADQPMTENETRLGAQNRIRYCRAHDTNKEEDYFVSMEGGVDDFEEGAATFAYVAIAGRDGKIHTGRSANLPIPDAVYLRLKNGEELGDVMDDLFKTDNVKQKGGAIGLLTNHRATRESTYTQALILALAPILHPDLYL</sequence>
<accession>A0ABU9G7N4</accession>
<proteinExistence type="inferred from homology"/>
<dbReference type="InterPro" id="IPR026533">
    <property type="entry name" value="NTPase/PRRC1"/>
</dbReference>
<evidence type="ECO:0000256" key="6">
    <source>
        <dbReference type="ARBA" id="ARBA00023080"/>
    </source>
</evidence>
<comment type="caution">
    <text evidence="12">The sequence shown here is derived from an EMBL/GenBank/DDBJ whole genome shotgun (WGS) entry which is preliminary data.</text>
</comment>
<comment type="similarity">
    <text evidence="10">Belongs to the YjjX NTPase family.</text>
</comment>
<evidence type="ECO:0000313" key="13">
    <source>
        <dbReference type="Proteomes" id="UP001379949"/>
    </source>
</evidence>
<evidence type="ECO:0000256" key="5">
    <source>
        <dbReference type="ARBA" id="ARBA00022842"/>
    </source>
</evidence>
<keyword evidence="2 10" id="KW-0479">Metal-binding</keyword>
<evidence type="ECO:0000256" key="9">
    <source>
        <dbReference type="ARBA" id="ARBA00048781"/>
    </source>
</evidence>
<protein>
    <recommendedName>
        <fullName evidence="10">Inosine/xanthosine triphosphatase</fullName>
        <shortName evidence="10">ITPase/XTPase</shortName>
        <ecNumber evidence="10">3.6.1.73</ecNumber>
    </recommendedName>
    <alternativeName>
        <fullName evidence="10">Non-canonical purine NTP phosphatase</fullName>
    </alternativeName>
    <alternativeName>
        <fullName evidence="10">Non-standard purine NTP phosphatase</fullName>
    </alternativeName>
    <alternativeName>
        <fullName evidence="10">Nucleoside-triphosphate phosphatase</fullName>
        <shortName evidence="10">NTPase</shortName>
    </alternativeName>
</protein>
<keyword evidence="6 10" id="KW-0546">Nucleotide metabolism</keyword>
<dbReference type="Gene3D" id="3.90.950.10">
    <property type="match status" value="1"/>
</dbReference>
<dbReference type="HAMAP" id="MF_00648">
    <property type="entry name" value="Non_canon_purine_NTPase_YjjX"/>
    <property type="match status" value="1"/>
</dbReference>
<dbReference type="NCBIfam" id="NF003459">
    <property type="entry name" value="PRK05074.1"/>
    <property type="match status" value="1"/>
</dbReference>
<evidence type="ECO:0000256" key="7">
    <source>
        <dbReference type="ARBA" id="ARBA00023211"/>
    </source>
</evidence>
<dbReference type="GO" id="GO:0016787">
    <property type="term" value="F:hydrolase activity"/>
    <property type="evidence" value="ECO:0007669"/>
    <property type="project" value="UniProtKB-KW"/>
</dbReference>
<dbReference type="RefSeq" id="WP_133003916.1">
    <property type="nucleotide sequence ID" value="NZ_JBAKAQ010000006.1"/>
</dbReference>
<evidence type="ECO:0000259" key="11">
    <source>
        <dbReference type="Pfam" id="PF01931"/>
    </source>
</evidence>
<comment type="catalytic activity">
    <reaction evidence="8 10">
        <text>ITP + H2O = IDP + phosphate + H(+)</text>
        <dbReference type="Rhea" id="RHEA:28330"/>
        <dbReference type="ChEBI" id="CHEBI:15377"/>
        <dbReference type="ChEBI" id="CHEBI:15378"/>
        <dbReference type="ChEBI" id="CHEBI:43474"/>
        <dbReference type="ChEBI" id="CHEBI:58280"/>
        <dbReference type="ChEBI" id="CHEBI:61402"/>
        <dbReference type="EC" id="3.6.1.73"/>
    </reaction>
</comment>
<evidence type="ECO:0000256" key="10">
    <source>
        <dbReference type="HAMAP-Rule" id="MF_00648"/>
    </source>
</evidence>
<evidence type="ECO:0000256" key="3">
    <source>
        <dbReference type="ARBA" id="ARBA00022741"/>
    </source>
</evidence>
<comment type="subunit">
    <text evidence="10">Homodimer.</text>
</comment>
<comment type="caution">
    <text evidence="10">Lacks conserved residue(s) required for the propagation of feature annotation.</text>
</comment>
<comment type="catalytic activity">
    <reaction evidence="9 10">
        <text>XTP + H2O = XDP + phosphate + H(+)</text>
        <dbReference type="Rhea" id="RHEA:28406"/>
        <dbReference type="ChEBI" id="CHEBI:15377"/>
        <dbReference type="ChEBI" id="CHEBI:15378"/>
        <dbReference type="ChEBI" id="CHEBI:43474"/>
        <dbReference type="ChEBI" id="CHEBI:59884"/>
        <dbReference type="ChEBI" id="CHEBI:61314"/>
        <dbReference type="EC" id="3.6.1.73"/>
    </reaction>
</comment>
<evidence type="ECO:0000256" key="8">
    <source>
        <dbReference type="ARBA" id="ARBA00048174"/>
    </source>
</evidence>
<dbReference type="Proteomes" id="UP001379949">
    <property type="component" value="Unassembled WGS sequence"/>
</dbReference>
<comment type="function">
    <text evidence="10">Phosphatase that hydrolyzes non-canonical purine nucleotides such as XTP and ITP to their respective diphosphate derivatives. Probably excludes non-canonical purines from DNA/RNA precursor pool, thus preventing their incorporation into DNA/RNA and avoiding chromosomal lesions.</text>
</comment>
<gene>
    <name evidence="12" type="primary">yjjX</name>
    <name evidence="12" type="ORF">V6242_11335</name>
</gene>